<accession>A0ABN1MUC1</accession>
<dbReference type="PANTHER" id="PTHR12151:SF25">
    <property type="entry name" value="LINALOOL DEHYDRATASE_ISOMERASE DOMAIN-CONTAINING PROTEIN"/>
    <property type="match status" value="1"/>
</dbReference>
<reference evidence="2 3" key="1">
    <citation type="journal article" date="2019" name="Int. J. Syst. Evol. Microbiol.">
        <title>The Global Catalogue of Microorganisms (GCM) 10K type strain sequencing project: providing services to taxonomists for standard genome sequencing and annotation.</title>
        <authorList>
            <consortium name="The Broad Institute Genomics Platform"/>
            <consortium name="The Broad Institute Genome Sequencing Center for Infectious Disease"/>
            <person name="Wu L."/>
            <person name="Ma J."/>
        </authorList>
    </citation>
    <scope>NUCLEOTIDE SEQUENCE [LARGE SCALE GENOMIC DNA]</scope>
    <source>
        <strain evidence="2 3">JCM 16083</strain>
    </source>
</reference>
<proteinExistence type="inferred from homology"/>
<dbReference type="Pfam" id="PF02630">
    <property type="entry name" value="SCO1-SenC"/>
    <property type="match status" value="1"/>
</dbReference>
<comment type="caution">
    <text evidence="2">The sequence shown here is derived from an EMBL/GenBank/DDBJ whole genome shotgun (WGS) entry which is preliminary data.</text>
</comment>
<evidence type="ECO:0000256" key="1">
    <source>
        <dbReference type="ARBA" id="ARBA00010996"/>
    </source>
</evidence>
<dbReference type="CDD" id="cd02968">
    <property type="entry name" value="SCO"/>
    <property type="match status" value="1"/>
</dbReference>
<dbReference type="Gene3D" id="3.40.30.10">
    <property type="entry name" value="Glutaredoxin"/>
    <property type="match status" value="1"/>
</dbReference>
<name>A0ABN1MUC1_9FLAO</name>
<sequence length="224" mass="25777">MKKVVWIFAVIFVVALGIAYKMNLDQAKKQEHVLKVYNPIDIIEKSLVDSTLLRKGYGHTIGDFSFTNQYGETITQADIKEKIFVADYFFTTCGSICPKMTAQMTRVQGAFLNNPDVMILSHTVWPEVDTVEQMLRYAKEKGVRKGKWHLLTGDKEHLYELARKSYFVLKPTEAEDVGDGESDFIHTNNFVLVDKKRRIRGYYDGTSSEEVDHLIRDIKILLDE</sequence>
<evidence type="ECO:0000313" key="3">
    <source>
        <dbReference type="Proteomes" id="UP001501126"/>
    </source>
</evidence>
<comment type="similarity">
    <text evidence="1">Belongs to the SCO1/2 family.</text>
</comment>
<dbReference type="SUPFAM" id="SSF52833">
    <property type="entry name" value="Thioredoxin-like"/>
    <property type="match status" value="1"/>
</dbReference>
<dbReference type="EMBL" id="BAAAFH010000022">
    <property type="protein sequence ID" value="GAA0876957.1"/>
    <property type="molecule type" value="Genomic_DNA"/>
</dbReference>
<dbReference type="InterPro" id="IPR036249">
    <property type="entry name" value="Thioredoxin-like_sf"/>
</dbReference>
<gene>
    <name evidence="2" type="ORF">GCM10009118_33670</name>
</gene>
<dbReference type="RefSeq" id="WP_343790846.1">
    <property type="nucleotide sequence ID" value="NZ_BAAAFH010000022.1"/>
</dbReference>
<evidence type="ECO:0000313" key="2">
    <source>
        <dbReference type="EMBL" id="GAA0876957.1"/>
    </source>
</evidence>
<dbReference type="Proteomes" id="UP001501126">
    <property type="component" value="Unassembled WGS sequence"/>
</dbReference>
<protein>
    <submittedName>
        <fullName evidence="2">SCO family protein</fullName>
    </submittedName>
</protein>
<dbReference type="InterPro" id="IPR003782">
    <property type="entry name" value="SCO1/SenC"/>
</dbReference>
<dbReference type="PANTHER" id="PTHR12151">
    <property type="entry name" value="ELECTRON TRANSPORT PROTIN SCO1/SENC FAMILY MEMBER"/>
    <property type="match status" value="1"/>
</dbReference>
<organism evidence="2 3">
    <name type="scientific">Wandonia haliotis</name>
    <dbReference type="NCBI Taxonomy" id="574963"/>
    <lineage>
        <taxon>Bacteria</taxon>
        <taxon>Pseudomonadati</taxon>
        <taxon>Bacteroidota</taxon>
        <taxon>Flavobacteriia</taxon>
        <taxon>Flavobacteriales</taxon>
        <taxon>Crocinitomicaceae</taxon>
        <taxon>Wandonia</taxon>
    </lineage>
</organism>
<keyword evidence="3" id="KW-1185">Reference proteome</keyword>